<feature type="non-terminal residue" evidence="1">
    <location>
        <position position="62"/>
    </location>
</feature>
<proteinExistence type="predicted"/>
<reference evidence="1" key="1">
    <citation type="submission" date="2018-05" db="EMBL/GenBank/DDBJ databases">
        <authorList>
            <person name="Lanie J.A."/>
            <person name="Ng W.-L."/>
            <person name="Kazmierczak K.M."/>
            <person name="Andrzejewski T.M."/>
            <person name="Davidsen T.M."/>
            <person name="Wayne K.J."/>
            <person name="Tettelin H."/>
            <person name="Glass J.I."/>
            <person name="Rusch D."/>
            <person name="Podicherti R."/>
            <person name="Tsui H.-C.T."/>
            <person name="Winkler M.E."/>
        </authorList>
    </citation>
    <scope>NUCLEOTIDE SEQUENCE</scope>
</reference>
<evidence type="ECO:0000313" key="1">
    <source>
        <dbReference type="EMBL" id="SVC61232.1"/>
    </source>
</evidence>
<dbReference type="EMBL" id="UINC01100854">
    <property type="protein sequence ID" value="SVC61232.1"/>
    <property type="molecule type" value="Genomic_DNA"/>
</dbReference>
<evidence type="ECO:0008006" key="2">
    <source>
        <dbReference type="Google" id="ProtNLM"/>
    </source>
</evidence>
<organism evidence="1">
    <name type="scientific">marine metagenome</name>
    <dbReference type="NCBI Taxonomy" id="408172"/>
    <lineage>
        <taxon>unclassified sequences</taxon>
        <taxon>metagenomes</taxon>
        <taxon>ecological metagenomes</taxon>
    </lineage>
</organism>
<gene>
    <name evidence="1" type="ORF">METZ01_LOCUS314086</name>
</gene>
<name>A0A382NND1_9ZZZZ</name>
<dbReference type="Pfam" id="PF06319">
    <property type="entry name" value="MmcB-like"/>
    <property type="match status" value="1"/>
</dbReference>
<dbReference type="AlphaFoldDB" id="A0A382NND1"/>
<sequence>MSAPRDGIAQQLARGVGRLLRHMGYDSLTEFTLRSGRRADVVGIDRKGKIVIAEIKISAADF</sequence>
<protein>
    <recommendedName>
        <fullName evidence="2">Endonuclease</fullName>
    </recommendedName>
</protein>
<accession>A0A382NND1</accession>
<dbReference type="InterPro" id="IPR009394">
    <property type="entry name" value="MmcB-like"/>
</dbReference>